<gene>
    <name evidence="1" type="ORF">EDI28_15085</name>
</gene>
<dbReference type="AlphaFoldDB" id="A0A444JPS5"/>
<name>A0A444JPS5_9GAMM</name>
<comment type="caution">
    <text evidence="1">The sequence shown here is derived from an EMBL/GenBank/DDBJ whole genome shotgun (WGS) entry which is preliminary data.</text>
</comment>
<proteinExistence type="predicted"/>
<dbReference type="PROSITE" id="PS51257">
    <property type="entry name" value="PROKAR_LIPOPROTEIN"/>
    <property type="match status" value="1"/>
</dbReference>
<dbReference type="Proteomes" id="UP000287563">
    <property type="component" value="Unassembled WGS sequence"/>
</dbReference>
<dbReference type="RefSeq" id="WP_128784677.1">
    <property type="nucleotide sequence ID" value="NZ_RJLM01000005.1"/>
</dbReference>
<keyword evidence="2" id="KW-1185">Reference proteome</keyword>
<accession>A0A444JPS5</accession>
<dbReference type="EMBL" id="RJLM01000005">
    <property type="protein sequence ID" value="RWX55053.1"/>
    <property type="molecule type" value="Genomic_DNA"/>
</dbReference>
<reference evidence="1 2" key="1">
    <citation type="submission" date="2018-11" db="EMBL/GenBank/DDBJ databases">
        <title>Photobacterium sp. BEI247 sp. nov., a marine bacterium isolated from Yongle Blue Hole in the South China Sea.</title>
        <authorList>
            <person name="Wang X."/>
        </authorList>
    </citation>
    <scope>NUCLEOTIDE SEQUENCE [LARGE SCALE GENOMIC DNA]</scope>
    <source>
        <strain evidence="2">BEI247</strain>
    </source>
</reference>
<evidence type="ECO:0000313" key="2">
    <source>
        <dbReference type="Proteomes" id="UP000287563"/>
    </source>
</evidence>
<protein>
    <recommendedName>
        <fullName evidence="3">Lipoprotein</fullName>
    </recommendedName>
</protein>
<evidence type="ECO:0000313" key="1">
    <source>
        <dbReference type="EMBL" id="RWX55053.1"/>
    </source>
</evidence>
<organism evidence="1 2">
    <name type="scientific">Photobacterium chitinilyticum</name>
    <dbReference type="NCBI Taxonomy" id="2485123"/>
    <lineage>
        <taxon>Bacteria</taxon>
        <taxon>Pseudomonadati</taxon>
        <taxon>Pseudomonadota</taxon>
        <taxon>Gammaproteobacteria</taxon>
        <taxon>Vibrionales</taxon>
        <taxon>Vibrionaceae</taxon>
        <taxon>Photobacterium</taxon>
    </lineage>
</organism>
<dbReference type="OrthoDB" id="5827494at2"/>
<evidence type="ECO:0008006" key="3">
    <source>
        <dbReference type="Google" id="ProtNLM"/>
    </source>
</evidence>
<sequence>MNVISKLCLLSTICGLVACKTESQLDLDSLSINHHNQNLEISGFVITEQSSPLSVPEEYVQIHTLSSQLLGQHWLQHPNFLGDLAELKALFKNTRLPEAGSFIAALEQTKNHYINSLNNIDLKAKGLQREIDKDLDDYKTSIAELETKILFLQTSENVYHERVRTLELNIKLQSRQYHQINDVLRQSLQQLLNKHAPNIQLINELTFSYDDQPHAICRQYNGMSELLTTISQNCVYINRDQLLSPFPSFLKGRASDLIDSYAPAIWRSMTRLNGYFDTTKNKQYFPDNLKYQLAQTRQALREKKYINENKSALLLHRYQQELAYTRQQQDDTLSKRFLDQNLRIDTRSDAFINLLNQTESPVHPYADLYNSTGIKNRFTHAYAEKVLSQYPYELSFTVSPSGYFSIPNQTKAKSVIFNFTDGSQFLNFKITKRSPLPHIISSESTNLSLNTHSLIDALSEKLEQRWAI</sequence>